<feature type="compositionally biased region" description="Polar residues" evidence="1">
    <location>
        <begin position="63"/>
        <end position="76"/>
    </location>
</feature>
<evidence type="ECO:0000256" key="1">
    <source>
        <dbReference type="SAM" id="MobiDB-lite"/>
    </source>
</evidence>
<dbReference type="Proteomes" id="UP001372338">
    <property type="component" value="Unassembled WGS sequence"/>
</dbReference>
<accession>A0AAN9IB41</accession>
<organism evidence="2 3">
    <name type="scientific">Crotalaria pallida</name>
    <name type="common">Smooth rattlebox</name>
    <name type="synonym">Crotalaria striata</name>
    <dbReference type="NCBI Taxonomy" id="3830"/>
    <lineage>
        <taxon>Eukaryota</taxon>
        <taxon>Viridiplantae</taxon>
        <taxon>Streptophyta</taxon>
        <taxon>Embryophyta</taxon>
        <taxon>Tracheophyta</taxon>
        <taxon>Spermatophyta</taxon>
        <taxon>Magnoliopsida</taxon>
        <taxon>eudicotyledons</taxon>
        <taxon>Gunneridae</taxon>
        <taxon>Pentapetalae</taxon>
        <taxon>rosids</taxon>
        <taxon>fabids</taxon>
        <taxon>Fabales</taxon>
        <taxon>Fabaceae</taxon>
        <taxon>Papilionoideae</taxon>
        <taxon>50 kb inversion clade</taxon>
        <taxon>genistoids sensu lato</taxon>
        <taxon>core genistoids</taxon>
        <taxon>Crotalarieae</taxon>
        <taxon>Crotalaria</taxon>
    </lineage>
</organism>
<dbReference type="AlphaFoldDB" id="A0AAN9IB41"/>
<feature type="region of interest" description="Disordered" evidence="1">
    <location>
        <begin position="53"/>
        <end position="76"/>
    </location>
</feature>
<dbReference type="EMBL" id="JAYWIO010000004">
    <property type="protein sequence ID" value="KAK7266441.1"/>
    <property type="molecule type" value="Genomic_DNA"/>
</dbReference>
<protein>
    <submittedName>
        <fullName evidence="2">Uncharacterized protein</fullName>
    </submittedName>
</protein>
<gene>
    <name evidence="2" type="ORF">RIF29_19085</name>
</gene>
<evidence type="ECO:0000313" key="3">
    <source>
        <dbReference type="Proteomes" id="UP001372338"/>
    </source>
</evidence>
<sequence length="76" mass="7686">MSDEYRHHSNVVILKCDDISIVRVDDDNGVKNGVCCVVKSGCVEGVVGAGDDGGGGSEGFGAPSQSPCLASSENVS</sequence>
<name>A0AAN9IB41_CROPI</name>
<reference evidence="2 3" key="1">
    <citation type="submission" date="2024-01" db="EMBL/GenBank/DDBJ databases">
        <title>The genomes of 5 underutilized Papilionoideae crops provide insights into root nodulation and disease resistanc.</title>
        <authorList>
            <person name="Yuan L."/>
        </authorList>
    </citation>
    <scope>NUCLEOTIDE SEQUENCE [LARGE SCALE GENOMIC DNA]</scope>
    <source>
        <strain evidence="2">ZHUSHIDOU_FW_LH</strain>
        <tissue evidence="2">Leaf</tissue>
    </source>
</reference>
<proteinExistence type="predicted"/>
<keyword evidence="3" id="KW-1185">Reference proteome</keyword>
<evidence type="ECO:0000313" key="2">
    <source>
        <dbReference type="EMBL" id="KAK7266441.1"/>
    </source>
</evidence>
<comment type="caution">
    <text evidence="2">The sequence shown here is derived from an EMBL/GenBank/DDBJ whole genome shotgun (WGS) entry which is preliminary data.</text>
</comment>